<dbReference type="RefSeq" id="WP_025385808.1">
    <property type="nucleotide sequence ID" value="NZ_LCUA01000004.1"/>
</dbReference>
<dbReference type="InterPro" id="IPR039428">
    <property type="entry name" value="NUOK/Mnh_C1-like"/>
</dbReference>
<evidence type="ECO:0000256" key="6">
    <source>
        <dbReference type="ARBA" id="ARBA00023136"/>
    </source>
</evidence>
<evidence type="ECO:0000313" key="9">
    <source>
        <dbReference type="Proteomes" id="UP000054858"/>
    </source>
</evidence>
<dbReference type="PANTHER" id="PTHR34583">
    <property type="entry name" value="ANTIPORTER SUBUNIT MNHC2-RELATED"/>
    <property type="match status" value="1"/>
</dbReference>
<dbReference type="EMBL" id="LNYP01000029">
    <property type="protein sequence ID" value="KTD37966.1"/>
    <property type="molecule type" value="Genomic_DNA"/>
</dbReference>
<dbReference type="PANTHER" id="PTHR34583:SF2">
    <property type="entry name" value="ANTIPORTER SUBUNIT MNHC2-RELATED"/>
    <property type="match status" value="1"/>
</dbReference>
<organism evidence="8 9">
    <name type="scientific">Legionella oakridgensis</name>
    <dbReference type="NCBI Taxonomy" id="29423"/>
    <lineage>
        <taxon>Bacteria</taxon>
        <taxon>Pseudomonadati</taxon>
        <taxon>Pseudomonadota</taxon>
        <taxon>Gammaproteobacteria</taxon>
        <taxon>Legionellales</taxon>
        <taxon>Legionellaceae</taxon>
        <taxon>Legionella</taxon>
    </lineage>
</organism>
<keyword evidence="6 7" id="KW-0472">Membrane</keyword>
<dbReference type="Pfam" id="PF00420">
    <property type="entry name" value="Oxidored_q2"/>
    <property type="match status" value="1"/>
</dbReference>
<feature type="transmembrane region" description="Helical" evidence="7">
    <location>
        <begin position="6"/>
        <end position="23"/>
    </location>
</feature>
<evidence type="ECO:0000256" key="7">
    <source>
        <dbReference type="SAM" id="Phobius"/>
    </source>
</evidence>
<dbReference type="PATRIC" id="fig|29423.5.peg.1720"/>
<evidence type="ECO:0000256" key="5">
    <source>
        <dbReference type="ARBA" id="ARBA00022989"/>
    </source>
</evidence>
<keyword evidence="3" id="KW-1003">Cell membrane</keyword>
<dbReference type="AlphaFoldDB" id="A0A0W0X050"/>
<evidence type="ECO:0000313" key="8">
    <source>
        <dbReference type="EMBL" id="KTD37966.1"/>
    </source>
</evidence>
<proteinExistence type="inferred from homology"/>
<dbReference type="Gene3D" id="1.10.287.3510">
    <property type="match status" value="1"/>
</dbReference>
<sequence>MTHLPYFVIVWLFVVSLYGILSSRNLIHMINCLTILQSSAYIFLLIIGYHQAGTAPVFSDHVQASAMVDPIVQAITLTDIIVASVVTSLLLAIAIQAYKQFGTLDPYQLIAMKG</sequence>
<feature type="transmembrane region" description="Helical" evidence="7">
    <location>
        <begin position="71"/>
        <end position="95"/>
    </location>
</feature>
<comment type="subcellular location">
    <subcellularLocation>
        <location evidence="1">Cell membrane</location>
        <topology evidence="1">Multi-pass membrane protein</topology>
    </subcellularLocation>
</comment>
<reference evidence="8 9" key="1">
    <citation type="submission" date="2015-11" db="EMBL/GenBank/DDBJ databases">
        <title>Genomic analysis of 38 Legionella species identifies large and diverse effector repertoires.</title>
        <authorList>
            <person name="Burstein D."/>
            <person name="Amaro F."/>
            <person name="Zusman T."/>
            <person name="Lifshitz Z."/>
            <person name="Cohen O."/>
            <person name="Gilbert J.A."/>
            <person name="Pupko T."/>
            <person name="Shuman H.A."/>
            <person name="Segal G."/>
        </authorList>
    </citation>
    <scope>NUCLEOTIDE SEQUENCE [LARGE SCALE GENOMIC DNA]</scope>
    <source>
        <strain evidence="8 9">Oak Ridge-10</strain>
    </source>
</reference>
<evidence type="ECO:0000256" key="1">
    <source>
        <dbReference type="ARBA" id="ARBA00004651"/>
    </source>
</evidence>
<name>A0A0W0X050_9GAMM</name>
<evidence type="ECO:0000256" key="2">
    <source>
        <dbReference type="ARBA" id="ARBA00010388"/>
    </source>
</evidence>
<dbReference type="Proteomes" id="UP000054858">
    <property type="component" value="Unassembled WGS sequence"/>
</dbReference>
<keyword evidence="4 7" id="KW-0812">Transmembrane</keyword>
<evidence type="ECO:0000256" key="3">
    <source>
        <dbReference type="ARBA" id="ARBA00022475"/>
    </source>
</evidence>
<evidence type="ECO:0000256" key="4">
    <source>
        <dbReference type="ARBA" id="ARBA00022692"/>
    </source>
</evidence>
<comment type="similarity">
    <text evidence="2">Belongs to the CPA3 antiporters (TC 2.A.63) subunit C family.</text>
</comment>
<dbReference type="GO" id="GO:0005886">
    <property type="term" value="C:plasma membrane"/>
    <property type="evidence" value="ECO:0007669"/>
    <property type="project" value="UniProtKB-SubCell"/>
</dbReference>
<protein>
    <submittedName>
        <fullName evidence="8">Na(+)/H(+) antiporter subunit C1</fullName>
    </submittedName>
</protein>
<dbReference type="InterPro" id="IPR050601">
    <property type="entry name" value="CPA3_antiporter_subunitC"/>
</dbReference>
<comment type="caution">
    <text evidence="8">The sequence shown here is derived from an EMBL/GenBank/DDBJ whole genome shotgun (WGS) entry which is preliminary data.</text>
</comment>
<gene>
    <name evidence="8" type="primary">mnhC1</name>
    <name evidence="8" type="ORF">Loak_1642</name>
</gene>
<accession>A0A0W0X050</accession>
<keyword evidence="5 7" id="KW-1133">Transmembrane helix</keyword>
<feature type="transmembrane region" description="Helical" evidence="7">
    <location>
        <begin position="30"/>
        <end position="51"/>
    </location>
</feature>